<comment type="subcellular location">
    <subcellularLocation>
        <location evidence="1">Nucleus</location>
    </subcellularLocation>
</comment>
<dbReference type="InterPro" id="IPR006134">
    <property type="entry name" value="DNA-dir_DNA_pol_B_multi_dom"/>
</dbReference>
<organism evidence="14">
    <name type="scientific">Drosophila persimilis</name>
    <name type="common">Fruit fly</name>
    <dbReference type="NCBI Taxonomy" id="7234"/>
    <lineage>
        <taxon>Eukaryota</taxon>
        <taxon>Metazoa</taxon>
        <taxon>Ecdysozoa</taxon>
        <taxon>Arthropoda</taxon>
        <taxon>Hexapoda</taxon>
        <taxon>Insecta</taxon>
        <taxon>Pterygota</taxon>
        <taxon>Neoptera</taxon>
        <taxon>Endopterygota</taxon>
        <taxon>Diptera</taxon>
        <taxon>Brachycera</taxon>
        <taxon>Muscomorpha</taxon>
        <taxon>Ephydroidea</taxon>
        <taxon>Drosophilidae</taxon>
        <taxon>Drosophila</taxon>
        <taxon>Sophophora</taxon>
    </lineage>
</organism>
<gene>
    <name evidence="13" type="primary">Dper\GL12821</name>
    <name evidence="13" type="ORF">Dper_GL12821</name>
</gene>
<dbReference type="eggNOG" id="KOG0969">
    <property type="taxonomic scope" value="Eukaryota"/>
</dbReference>
<dbReference type="Proteomes" id="UP000008744">
    <property type="component" value="Unassembled WGS sequence"/>
</dbReference>
<dbReference type="GO" id="GO:0006287">
    <property type="term" value="P:base-excision repair, gap-filling"/>
    <property type="evidence" value="ECO:0007669"/>
    <property type="project" value="TreeGrafter"/>
</dbReference>
<evidence type="ECO:0000256" key="10">
    <source>
        <dbReference type="ARBA" id="ARBA00049244"/>
    </source>
</evidence>
<dbReference type="GO" id="GO:0043625">
    <property type="term" value="C:delta DNA polymerase complex"/>
    <property type="evidence" value="ECO:0007669"/>
    <property type="project" value="EnsemblMetazoa"/>
</dbReference>
<accession>B4H7T5</accession>
<evidence type="ECO:0000259" key="11">
    <source>
        <dbReference type="Pfam" id="PF00136"/>
    </source>
</evidence>
<keyword evidence="6" id="KW-0863">Zinc-finger</keyword>
<dbReference type="InterPro" id="IPR023211">
    <property type="entry name" value="DNA_pol_palm_dom_sf"/>
</dbReference>
<evidence type="ECO:0000313" key="14">
    <source>
        <dbReference type="Proteomes" id="UP000008744"/>
    </source>
</evidence>
<evidence type="ECO:0000256" key="9">
    <source>
        <dbReference type="ARBA" id="ARBA00023242"/>
    </source>
</evidence>
<dbReference type="PhylomeDB" id="B4H7T5"/>
<dbReference type="PANTHER" id="PTHR10322">
    <property type="entry name" value="DNA POLYMERASE CATALYTIC SUBUNIT"/>
    <property type="match status" value="1"/>
</dbReference>
<proteinExistence type="predicted"/>
<dbReference type="OrthoDB" id="2414538at2759"/>
<feature type="domain" description="C4-type zinc-finger of DNA polymerase delta" evidence="12">
    <location>
        <begin position="249"/>
        <end position="322"/>
    </location>
</feature>
<dbReference type="FunFam" id="1.10.132.60:FF:000001">
    <property type="entry name" value="DNA polymerase"/>
    <property type="match status" value="1"/>
</dbReference>
<evidence type="ECO:0000256" key="4">
    <source>
        <dbReference type="ARBA" id="ARBA00022679"/>
    </source>
</evidence>
<evidence type="ECO:0000256" key="3">
    <source>
        <dbReference type="ARBA" id="ARBA00022485"/>
    </source>
</evidence>
<dbReference type="Gene3D" id="1.10.132.60">
    <property type="entry name" value="DNA polymerase family B, C-terminal domain"/>
    <property type="match status" value="1"/>
</dbReference>
<evidence type="ECO:0000256" key="6">
    <source>
        <dbReference type="ARBA" id="ARBA00022771"/>
    </source>
</evidence>
<keyword evidence="3" id="KW-0411">Iron-sulfur</keyword>
<evidence type="ECO:0000256" key="2">
    <source>
        <dbReference type="ARBA" id="ARBA00012417"/>
    </source>
</evidence>
<dbReference type="PANTHER" id="PTHR10322:SF23">
    <property type="entry name" value="DNA POLYMERASE DELTA CATALYTIC SUBUNIT"/>
    <property type="match status" value="1"/>
</dbReference>
<keyword evidence="5" id="KW-0548">Nucleotidyltransferase</keyword>
<dbReference type="EMBL" id="CH479219">
    <property type="protein sequence ID" value="EDW34725.1"/>
    <property type="molecule type" value="Genomic_DNA"/>
</dbReference>
<keyword evidence="3" id="KW-0004">4Fe-4S</keyword>
<dbReference type="GO" id="GO:0000166">
    <property type="term" value="F:nucleotide binding"/>
    <property type="evidence" value="ECO:0007669"/>
    <property type="project" value="InterPro"/>
</dbReference>
<evidence type="ECO:0000256" key="5">
    <source>
        <dbReference type="ARBA" id="ARBA00022695"/>
    </source>
</evidence>
<keyword evidence="4" id="KW-0808">Transferase</keyword>
<dbReference type="OMA" id="TNPQKPD"/>
<dbReference type="InterPro" id="IPR043502">
    <property type="entry name" value="DNA/RNA_pol_sf"/>
</dbReference>
<dbReference type="GO" id="GO:0051539">
    <property type="term" value="F:4 iron, 4 sulfur cluster binding"/>
    <property type="evidence" value="ECO:0007669"/>
    <property type="project" value="UniProtKB-KW"/>
</dbReference>
<evidence type="ECO:0000313" key="13">
    <source>
        <dbReference type="EMBL" id="EDW34725.1"/>
    </source>
</evidence>
<sequence length="344" mass="39064">MVNFGVKTLERSMELGREAAELVSAKFVHPIKLEFEKVYYPYLLINKKRYAGLYFTRPEAYDKMDCKGIETVRRDNSPLVANLMNSCLQKLLIERDPDGAVTYAKQVIADLLCNRIDISQLVITKELAKTDYAAKQAHVELAAKMKKRDPGTAPKLGDRVPYVICAAAKNTPAYAKAEDPLYVLENSVPIDATYYLEQQLSKPLLRIFEPILGEKAESILLKGEHTRTRTVVTSKVGGLAGFMTKKSACLGCKTLMPKGYEKACLCPHCEPRMSELYQKEVGAKRGLEETFARLWTECQRCQGSLHEEVICSNRDCPIFYMRQKVRMELDTQEKRVLRFGLAEW</sequence>
<dbReference type="GO" id="GO:0005654">
    <property type="term" value="C:nucleoplasm"/>
    <property type="evidence" value="ECO:0007669"/>
    <property type="project" value="EnsemblMetazoa"/>
</dbReference>
<name>B4H7T5_DROPE</name>
<dbReference type="STRING" id="7234.B4H7T5"/>
<dbReference type="GO" id="GO:0008270">
    <property type="term" value="F:zinc ion binding"/>
    <property type="evidence" value="ECO:0007669"/>
    <property type="project" value="UniProtKB-KW"/>
</dbReference>
<dbReference type="EC" id="2.7.7.7" evidence="2"/>
<dbReference type="GO" id="GO:0006297">
    <property type="term" value="P:nucleotide-excision repair, DNA gap filling"/>
    <property type="evidence" value="ECO:0007669"/>
    <property type="project" value="TreeGrafter"/>
</dbReference>
<dbReference type="SMR" id="B4H7T5"/>
<dbReference type="Pfam" id="PF00136">
    <property type="entry name" value="DNA_pol_B"/>
    <property type="match status" value="1"/>
</dbReference>
<dbReference type="SUPFAM" id="SSF56672">
    <property type="entry name" value="DNA/RNA polymerases"/>
    <property type="match status" value="1"/>
</dbReference>
<protein>
    <recommendedName>
        <fullName evidence="2">DNA-directed DNA polymerase</fullName>
        <ecNumber evidence="2">2.7.7.7</ecNumber>
    </recommendedName>
</protein>
<dbReference type="Gene3D" id="3.90.1600.10">
    <property type="entry name" value="Palm domain of DNA polymerase"/>
    <property type="match status" value="1"/>
</dbReference>
<dbReference type="GO" id="GO:0045004">
    <property type="term" value="P:DNA replication proofreading"/>
    <property type="evidence" value="ECO:0007669"/>
    <property type="project" value="EnsemblMetazoa"/>
</dbReference>
<evidence type="ECO:0000256" key="1">
    <source>
        <dbReference type="ARBA" id="ARBA00004123"/>
    </source>
</evidence>
<dbReference type="HOGENOM" id="CLU_807183_0_0_1"/>
<comment type="catalytic activity">
    <reaction evidence="10">
        <text>DNA(n) + a 2'-deoxyribonucleoside 5'-triphosphate = DNA(n+1) + diphosphate</text>
        <dbReference type="Rhea" id="RHEA:22508"/>
        <dbReference type="Rhea" id="RHEA-COMP:17339"/>
        <dbReference type="Rhea" id="RHEA-COMP:17340"/>
        <dbReference type="ChEBI" id="CHEBI:33019"/>
        <dbReference type="ChEBI" id="CHEBI:61560"/>
        <dbReference type="ChEBI" id="CHEBI:173112"/>
        <dbReference type="EC" id="2.7.7.7"/>
    </reaction>
</comment>
<dbReference type="GO" id="GO:0003677">
    <property type="term" value="F:DNA binding"/>
    <property type="evidence" value="ECO:0007669"/>
    <property type="project" value="UniProtKB-KW"/>
</dbReference>
<dbReference type="Pfam" id="PF14260">
    <property type="entry name" value="zf-C4pol"/>
    <property type="match status" value="1"/>
</dbReference>
<evidence type="ECO:0000256" key="8">
    <source>
        <dbReference type="ARBA" id="ARBA00023125"/>
    </source>
</evidence>
<keyword evidence="8" id="KW-0238">DNA-binding</keyword>
<keyword evidence="6" id="KW-0862">Zinc</keyword>
<keyword evidence="9" id="KW-0539">Nucleus</keyword>
<keyword evidence="6" id="KW-0479">Metal-binding</keyword>
<reference evidence="13 14" key="1">
    <citation type="journal article" date="2007" name="Nature">
        <title>Evolution of genes and genomes on the Drosophila phylogeny.</title>
        <authorList>
            <consortium name="Drosophila 12 Genomes Consortium"/>
            <person name="Clark A.G."/>
            <person name="Eisen M.B."/>
            <person name="Smith D.R."/>
            <person name="Bergman C.M."/>
            <person name="Oliver B."/>
            <person name="Markow T.A."/>
            <person name="Kaufman T.C."/>
            <person name="Kellis M."/>
            <person name="Gelbart W."/>
            <person name="Iyer V.N."/>
            <person name="Pollard D.A."/>
            <person name="Sackton T.B."/>
            <person name="Larracuente A.M."/>
            <person name="Singh N.D."/>
            <person name="Abad J.P."/>
            <person name="Abt D.N."/>
            <person name="Adryan B."/>
            <person name="Aguade M."/>
            <person name="Akashi H."/>
            <person name="Anderson W.W."/>
            <person name="Aquadro C.F."/>
            <person name="Ardell D.H."/>
            <person name="Arguello R."/>
            <person name="Artieri C.G."/>
            <person name="Barbash D.A."/>
            <person name="Barker D."/>
            <person name="Barsanti P."/>
            <person name="Batterham P."/>
            <person name="Batzoglou S."/>
            <person name="Begun D."/>
            <person name="Bhutkar A."/>
            <person name="Blanco E."/>
            <person name="Bosak S.A."/>
            <person name="Bradley R.K."/>
            <person name="Brand A.D."/>
            <person name="Brent M.R."/>
            <person name="Brooks A.N."/>
            <person name="Brown R.H."/>
            <person name="Butlin R.K."/>
            <person name="Caggese C."/>
            <person name="Calvi B.R."/>
            <person name="Bernardo de Carvalho A."/>
            <person name="Caspi A."/>
            <person name="Castrezana S."/>
            <person name="Celniker S.E."/>
            <person name="Chang J.L."/>
            <person name="Chapple C."/>
            <person name="Chatterji S."/>
            <person name="Chinwalla A."/>
            <person name="Civetta A."/>
            <person name="Clifton S.W."/>
            <person name="Comeron J.M."/>
            <person name="Costello J.C."/>
            <person name="Coyne J.A."/>
            <person name="Daub J."/>
            <person name="David R.G."/>
            <person name="Delcher A.L."/>
            <person name="Delehaunty K."/>
            <person name="Do C.B."/>
            <person name="Ebling H."/>
            <person name="Edwards K."/>
            <person name="Eickbush T."/>
            <person name="Evans J.D."/>
            <person name="Filipski A."/>
            <person name="Findeiss S."/>
            <person name="Freyhult E."/>
            <person name="Fulton L."/>
            <person name="Fulton R."/>
            <person name="Garcia A.C."/>
            <person name="Gardiner A."/>
            <person name="Garfield D.A."/>
            <person name="Garvin B.E."/>
            <person name="Gibson G."/>
            <person name="Gilbert D."/>
            <person name="Gnerre S."/>
            <person name="Godfrey J."/>
            <person name="Good R."/>
            <person name="Gotea V."/>
            <person name="Gravely B."/>
            <person name="Greenberg A.J."/>
            <person name="Griffiths-Jones S."/>
            <person name="Gross S."/>
            <person name="Guigo R."/>
            <person name="Gustafson E.A."/>
            <person name="Haerty W."/>
            <person name="Hahn M.W."/>
            <person name="Halligan D.L."/>
            <person name="Halpern A.L."/>
            <person name="Halter G.M."/>
            <person name="Han M.V."/>
            <person name="Heger A."/>
            <person name="Hillier L."/>
            <person name="Hinrichs A.S."/>
            <person name="Holmes I."/>
            <person name="Hoskins R.A."/>
            <person name="Hubisz M.J."/>
            <person name="Hultmark D."/>
            <person name="Huntley M.A."/>
            <person name="Jaffe D.B."/>
            <person name="Jagadeeshan S."/>
            <person name="Jeck W.R."/>
            <person name="Johnson J."/>
            <person name="Jones C.D."/>
            <person name="Jordan W.C."/>
            <person name="Karpen G.H."/>
            <person name="Kataoka E."/>
            <person name="Keightley P.D."/>
            <person name="Kheradpour P."/>
            <person name="Kirkness E.F."/>
            <person name="Koerich L.B."/>
            <person name="Kristiansen K."/>
            <person name="Kudrna D."/>
            <person name="Kulathinal R.J."/>
            <person name="Kumar S."/>
            <person name="Kwok R."/>
            <person name="Lander E."/>
            <person name="Langley C.H."/>
            <person name="Lapoint R."/>
            <person name="Lazzaro B.P."/>
            <person name="Lee S.J."/>
            <person name="Levesque L."/>
            <person name="Li R."/>
            <person name="Lin C.F."/>
            <person name="Lin M.F."/>
            <person name="Lindblad-Toh K."/>
            <person name="Llopart A."/>
            <person name="Long M."/>
            <person name="Low L."/>
            <person name="Lozovsky E."/>
            <person name="Lu J."/>
            <person name="Luo M."/>
            <person name="Machado C.A."/>
            <person name="Makalowski W."/>
            <person name="Marzo M."/>
            <person name="Matsuda M."/>
            <person name="Matzkin L."/>
            <person name="McAllister B."/>
            <person name="McBride C.S."/>
            <person name="McKernan B."/>
            <person name="McKernan K."/>
            <person name="Mendez-Lago M."/>
            <person name="Minx P."/>
            <person name="Mollenhauer M.U."/>
            <person name="Montooth K."/>
            <person name="Mount S.M."/>
            <person name="Mu X."/>
            <person name="Myers E."/>
            <person name="Negre B."/>
            <person name="Newfeld S."/>
            <person name="Nielsen R."/>
            <person name="Noor M.A."/>
            <person name="O'Grady P."/>
            <person name="Pachter L."/>
            <person name="Papaceit M."/>
            <person name="Parisi M.J."/>
            <person name="Parisi M."/>
            <person name="Parts L."/>
            <person name="Pedersen J.S."/>
            <person name="Pesole G."/>
            <person name="Phillippy A.M."/>
            <person name="Ponting C.P."/>
            <person name="Pop M."/>
            <person name="Porcelli D."/>
            <person name="Powell J.R."/>
            <person name="Prohaska S."/>
            <person name="Pruitt K."/>
            <person name="Puig M."/>
            <person name="Quesneville H."/>
            <person name="Ram K.R."/>
            <person name="Rand D."/>
            <person name="Rasmussen M.D."/>
            <person name="Reed L.K."/>
            <person name="Reenan R."/>
            <person name="Reily A."/>
            <person name="Remington K.A."/>
            <person name="Rieger T.T."/>
            <person name="Ritchie M.G."/>
            <person name="Robin C."/>
            <person name="Rogers Y.H."/>
            <person name="Rohde C."/>
            <person name="Rozas J."/>
            <person name="Rubenfield M.J."/>
            <person name="Ruiz A."/>
            <person name="Russo S."/>
            <person name="Salzberg S.L."/>
            <person name="Sanchez-Gracia A."/>
            <person name="Saranga D.J."/>
            <person name="Sato H."/>
            <person name="Schaeffer S.W."/>
            <person name="Schatz M.C."/>
            <person name="Schlenke T."/>
            <person name="Schwartz R."/>
            <person name="Segarra C."/>
            <person name="Singh R.S."/>
            <person name="Sirot L."/>
            <person name="Sirota M."/>
            <person name="Sisneros N.B."/>
            <person name="Smith C.D."/>
            <person name="Smith T.F."/>
            <person name="Spieth J."/>
            <person name="Stage D.E."/>
            <person name="Stark A."/>
            <person name="Stephan W."/>
            <person name="Strausberg R.L."/>
            <person name="Strempel S."/>
            <person name="Sturgill D."/>
            <person name="Sutton G."/>
            <person name="Sutton G.G."/>
            <person name="Tao W."/>
            <person name="Teichmann S."/>
            <person name="Tobari Y.N."/>
            <person name="Tomimura Y."/>
            <person name="Tsolas J.M."/>
            <person name="Valente V.L."/>
            <person name="Venter E."/>
            <person name="Venter J.C."/>
            <person name="Vicario S."/>
            <person name="Vieira F.G."/>
            <person name="Vilella A.J."/>
            <person name="Villasante A."/>
            <person name="Walenz B."/>
            <person name="Wang J."/>
            <person name="Wasserman M."/>
            <person name="Watts T."/>
            <person name="Wilson D."/>
            <person name="Wilson R.K."/>
            <person name="Wing R.A."/>
            <person name="Wolfner M.F."/>
            <person name="Wong A."/>
            <person name="Wong G.K."/>
            <person name="Wu C.I."/>
            <person name="Wu G."/>
            <person name="Yamamoto D."/>
            <person name="Yang H.P."/>
            <person name="Yang S.P."/>
            <person name="Yorke J.A."/>
            <person name="Yoshida K."/>
            <person name="Zdobnov E."/>
            <person name="Zhang P."/>
            <person name="Zhang Y."/>
            <person name="Zimin A.V."/>
            <person name="Baldwin J."/>
            <person name="Abdouelleil A."/>
            <person name="Abdulkadir J."/>
            <person name="Abebe A."/>
            <person name="Abera B."/>
            <person name="Abreu J."/>
            <person name="Acer S.C."/>
            <person name="Aftuck L."/>
            <person name="Alexander A."/>
            <person name="An P."/>
            <person name="Anderson E."/>
            <person name="Anderson S."/>
            <person name="Arachi H."/>
            <person name="Azer M."/>
            <person name="Bachantsang P."/>
            <person name="Barry A."/>
            <person name="Bayul T."/>
            <person name="Berlin A."/>
            <person name="Bessette D."/>
            <person name="Bloom T."/>
            <person name="Blye J."/>
            <person name="Boguslavskiy L."/>
            <person name="Bonnet C."/>
            <person name="Boukhgalter B."/>
            <person name="Bourzgui I."/>
            <person name="Brown A."/>
            <person name="Cahill P."/>
            <person name="Channer S."/>
            <person name="Cheshatsang Y."/>
            <person name="Chuda L."/>
            <person name="Citroen M."/>
            <person name="Collymore A."/>
            <person name="Cooke P."/>
            <person name="Costello M."/>
            <person name="D'Aco K."/>
            <person name="Daza R."/>
            <person name="De Haan G."/>
            <person name="DeGray S."/>
            <person name="DeMaso C."/>
            <person name="Dhargay N."/>
            <person name="Dooley K."/>
            <person name="Dooley E."/>
            <person name="Doricent M."/>
            <person name="Dorje P."/>
            <person name="Dorjee K."/>
            <person name="Dupes A."/>
            <person name="Elong R."/>
            <person name="Falk J."/>
            <person name="Farina A."/>
            <person name="Faro S."/>
            <person name="Ferguson D."/>
            <person name="Fisher S."/>
            <person name="Foley C.D."/>
            <person name="Franke A."/>
            <person name="Friedrich D."/>
            <person name="Gadbois L."/>
            <person name="Gearin G."/>
            <person name="Gearin C.R."/>
            <person name="Giannoukos G."/>
            <person name="Goode T."/>
            <person name="Graham J."/>
            <person name="Grandbois E."/>
            <person name="Grewal S."/>
            <person name="Gyaltsen K."/>
            <person name="Hafez N."/>
            <person name="Hagos B."/>
            <person name="Hall J."/>
            <person name="Henson C."/>
            <person name="Hollinger A."/>
            <person name="Honan T."/>
            <person name="Huard M.D."/>
            <person name="Hughes L."/>
            <person name="Hurhula B."/>
            <person name="Husby M.E."/>
            <person name="Kamat A."/>
            <person name="Kanga B."/>
            <person name="Kashin S."/>
            <person name="Khazanovich D."/>
            <person name="Kisner P."/>
            <person name="Lance K."/>
            <person name="Lara M."/>
            <person name="Lee W."/>
            <person name="Lennon N."/>
            <person name="Letendre F."/>
            <person name="LeVine R."/>
            <person name="Lipovsky A."/>
            <person name="Liu X."/>
            <person name="Liu J."/>
            <person name="Liu S."/>
            <person name="Lokyitsang T."/>
            <person name="Lokyitsang Y."/>
            <person name="Lubonja R."/>
            <person name="Lui A."/>
            <person name="MacDonald P."/>
            <person name="Magnisalis V."/>
            <person name="Maru K."/>
            <person name="Matthews C."/>
            <person name="McCusker W."/>
            <person name="McDonough S."/>
            <person name="Mehta T."/>
            <person name="Meldrim J."/>
            <person name="Meneus L."/>
            <person name="Mihai O."/>
            <person name="Mihalev A."/>
            <person name="Mihova T."/>
            <person name="Mittelman R."/>
            <person name="Mlenga V."/>
            <person name="Montmayeur A."/>
            <person name="Mulrain L."/>
            <person name="Navidi A."/>
            <person name="Naylor J."/>
            <person name="Negash T."/>
            <person name="Nguyen T."/>
            <person name="Nguyen N."/>
            <person name="Nicol R."/>
            <person name="Norbu C."/>
            <person name="Norbu N."/>
            <person name="Novod N."/>
            <person name="O'Neill B."/>
            <person name="Osman S."/>
            <person name="Markiewicz E."/>
            <person name="Oyono O.L."/>
            <person name="Patti C."/>
            <person name="Phunkhang P."/>
            <person name="Pierre F."/>
            <person name="Priest M."/>
            <person name="Raghuraman S."/>
            <person name="Rege F."/>
            <person name="Reyes R."/>
            <person name="Rise C."/>
            <person name="Rogov P."/>
            <person name="Ross K."/>
            <person name="Ryan E."/>
            <person name="Settipalli S."/>
            <person name="Shea T."/>
            <person name="Sherpa N."/>
            <person name="Shi L."/>
            <person name="Shih D."/>
            <person name="Sparrow T."/>
            <person name="Spaulding J."/>
            <person name="Stalker J."/>
            <person name="Stange-Thomann N."/>
            <person name="Stavropoulos S."/>
            <person name="Stone C."/>
            <person name="Strader C."/>
            <person name="Tesfaye S."/>
            <person name="Thomson T."/>
            <person name="Thoulutsang Y."/>
            <person name="Thoulutsang D."/>
            <person name="Topham K."/>
            <person name="Topping I."/>
            <person name="Tsamla T."/>
            <person name="Vassiliev H."/>
            <person name="Vo A."/>
            <person name="Wangchuk T."/>
            <person name="Wangdi T."/>
            <person name="Weiand M."/>
            <person name="Wilkinson J."/>
            <person name="Wilson A."/>
            <person name="Yadav S."/>
            <person name="Young G."/>
            <person name="Yu Q."/>
            <person name="Zembek L."/>
            <person name="Zhong D."/>
            <person name="Zimmer A."/>
            <person name="Zwirko Z."/>
            <person name="Jaffe D.B."/>
            <person name="Alvarez P."/>
            <person name="Brockman W."/>
            <person name="Butler J."/>
            <person name="Chin C."/>
            <person name="Gnerre S."/>
            <person name="Grabherr M."/>
            <person name="Kleber M."/>
            <person name="Mauceli E."/>
            <person name="MacCallum I."/>
        </authorList>
    </citation>
    <scope>NUCLEOTIDE SEQUENCE [LARGE SCALE GENOMIC DNA]</scope>
    <source>
        <strain evidence="14">MSH-3 / Tucson 14011-0111.49</strain>
    </source>
</reference>
<dbReference type="AlphaFoldDB" id="B4H7T5"/>
<keyword evidence="3" id="KW-0408">Iron</keyword>
<evidence type="ECO:0000256" key="7">
    <source>
        <dbReference type="ARBA" id="ARBA00022932"/>
    </source>
</evidence>
<evidence type="ECO:0000259" key="12">
    <source>
        <dbReference type="Pfam" id="PF14260"/>
    </source>
</evidence>
<dbReference type="InterPro" id="IPR025687">
    <property type="entry name" value="Znf-C4pol"/>
</dbReference>
<dbReference type="GO" id="GO:0003887">
    <property type="term" value="F:DNA-directed DNA polymerase activity"/>
    <property type="evidence" value="ECO:0007669"/>
    <property type="project" value="UniProtKB-KW"/>
</dbReference>
<keyword evidence="7" id="KW-0239">DNA-directed DNA polymerase</keyword>
<keyword evidence="14" id="KW-1185">Reference proteome</keyword>
<dbReference type="InterPro" id="IPR050240">
    <property type="entry name" value="DNA_pol_type-B"/>
</dbReference>
<feature type="domain" description="DNA-directed DNA polymerase family B multifunctional" evidence="11">
    <location>
        <begin position="1"/>
        <end position="211"/>
    </location>
</feature>
<dbReference type="InterPro" id="IPR042087">
    <property type="entry name" value="DNA_pol_B_thumb"/>
</dbReference>
<dbReference type="GO" id="GO:0008296">
    <property type="term" value="F:3'-5'-DNA exonuclease activity"/>
    <property type="evidence" value="ECO:0007669"/>
    <property type="project" value="EnsemblMetazoa"/>
</dbReference>